<feature type="binding site" evidence="15">
    <location>
        <position position="166"/>
    </location>
    <ligand>
        <name>S-adenosyl-L-methionine</name>
        <dbReference type="ChEBI" id="CHEBI:59789"/>
        <label>2</label>
    </ligand>
</feature>
<dbReference type="GO" id="GO:0051989">
    <property type="term" value="F:coproporphyrinogen dehydrogenase activity"/>
    <property type="evidence" value="ECO:0007669"/>
    <property type="project" value="UniProtKB-EC"/>
</dbReference>
<dbReference type="InterPro" id="IPR004558">
    <property type="entry name" value="Coprogen_oxidase_HemN"/>
</dbReference>
<dbReference type="SFLD" id="SFLDG01065">
    <property type="entry name" value="anaerobic_coproporphyrinogen-I"/>
    <property type="match status" value="1"/>
</dbReference>
<evidence type="ECO:0000313" key="19">
    <source>
        <dbReference type="Proteomes" id="UP000263833"/>
    </source>
</evidence>
<dbReference type="InterPro" id="IPR007197">
    <property type="entry name" value="rSAM"/>
</dbReference>
<reference evidence="19" key="1">
    <citation type="submission" date="2018-08" db="EMBL/GenBank/DDBJ databases">
        <authorList>
            <person name="Kim S.-J."/>
            <person name="Jung G.-Y."/>
        </authorList>
    </citation>
    <scope>NUCLEOTIDE SEQUENCE [LARGE SCALE GENOMIC DNA]</scope>
    <source>
        <strain evidence="19">GY_G</strain>
    </source>
</reference>
<evidence type="ECO:0000256" key="16">
    <source>
        <dbReference type="PIRSR" id="PIRSR000167-2"/>
    </source>
</evidence>
<gene>
    <name evidence="18" type="primary">hemN</name>
    <name evidence="18" type="ORF">DXH95_12725</name>
</gene>
<dbReference type="NCBIfam" id="TIGR00538">
    <property type="entry name" value="hemN"/>
    <property type="match status" value="1"/>
</dbReference>
<comment type="pathway">
    <text evidence="2 14">Porphyrin-containing compound metabolism; protoporphyrin-IX biosynthesis; protoporphyrinogen-IX from coproporphyrinogen-III (AdoMet route): step 1/1.</text>
</comment>
<dbReference type="GO" id="GO:0005737">
    <property type="term" value="C:cytoplasm"/>
    <property type="evidence" value="ECO:0007669"/>
    <property type="project" value="UniProtKB-SubCell"/>
</dbReference>
<evidence type="ECO:0000256" key="9">
    <source>
        <dbReference type="ARBA" id="ARBA00023002"/>
    </source>
</evidence>
<dbReference type="SFLD" id="SFLDS00029">
    <property type="entry name" value="Radical_SAM"/>
    <property type="match status" value="1"/>
</dbReference>
<dbReference type="Gene3D" id="3.30.750.200">
    <property type="match status" value="1"/>
</dbReference>
<dbReference type="InterPro" id="IPR006638">
    <property type="entry name" value="Elp3/MiaA/NifB-like_rSAM"/>
</dbReference>
<evidence type="ECO:0000256" key="5">
    <source>
        <dbReference type="ARBA" id="ARBA00022485"/>
    </source>
</evidence>
<dbReference type="SUPFAM" id="SSF102114">
    <property type="entry name" value="Radical SAM enzymes"/>
    <property type="match status" value="1"/>
</dbReference>
<keyword evidence="9 14" id="KW-0560">Oxidoreductase</keyword>
<feature type="binding site" evidence="16">
    <location>
        <position position="56"/>
    </location>
    <ligand>
        <name>[4Fe-4S] cluster</name>
        <dbReference type="ChEBI" id="CHEBI:49883"/>
        <note>4Fe-4S-S-AdoMet</note>
    </ligand>
</feature>
<name>A0A371B5G4_9SPHN</name>
<evidence type="ECO:0000313" key="18">
    <source>
        <dbReference type="EMBL" id="RDV02794.1"/>
    </source>
</evidence>
<keyword evidence="5 14" id="KW-0004">4Fe-4S</keyword>
<keyword evidence="7 14" id="KW-0949">S-adenosyl-L-methionine</keyword>
<proteinExistence type="inferred from homology"/>
<evidence type="ECO:0000256" key="6">
    <source>
        <dbReference type="ARBA" id="ARBA00022490"/>
    </source>
</evidence>
<feature type="binding site" evidence="15">
    <location>
        <position position="139"/>
    </location>
    <ligand>
        <name>S-adenosyl-L-methionine</name>
        <dbReference type="ChEBI" id="CHEBI:59789"/>
        <label>1</label>
    </ligand>
</feature>
<organism evidence="18 19">
    <name type="scientific">Sphingorhabdus pulchriflava</name>
    <dbReference type="NCBI Taxonomy" id="2292257"/>
    <lineage>
        <taxon>Bacteria</taxon>
        <taxon>Pseudomonadati</taxon>
        <taxon>Pseudomonadota</taxon>
        <taxon>Alphaproteobacteria</taxon>
        <taxon>Sphingomonadales</taxon>
        <taxon>Sphingomonadaceae</taxon>
        <taxon>Sphingorhabdus</taxon>
    </lineage>
</organism>
<feature type="domain" description="Radical SAM core" evidence="17">
    <location>
        <begin position="41"/>
        <end position="282"/>
    </location>
</feature>
<dbReference type="PANTHER" id="PTHR13932">
    <property type="entry name" value="COPROPORPHYRINIGEN III OXIDASE"/>
    <property type="match status" value="1"/>
</dbReference>
<keyword evidence="11 14" id="KW-0411">Iron-sulfur</keyword>
<evidence type="ECO:0000256" key="2">
    <source>
        <dbReference type="ARBA" id="ARBA00004785"/>
    </source>
</evidence>
<evidence type="ECO:0000256" key="8">
    <source>
        <dbReference type="ARBA" id="ARBA00022723"/>
    </source>
</evidence>
<evidence type="ECO:0000256" key="15">
    <source>
        <dbReference type="PIRSR" id="PIRSR000167-1"/>
    </source>
</evidence>
<evidence type="ECO:0000256" key="11">
    <source>
        <dbReference type="ARBA" id="ARBA00023014"/>
    </source>
</evidence>
<evidence type="ECO:0000256" key="7">
    <source>
        <dbReference type="ARBA" id="ARBA00022691"/>
    </source>
</evidence>
<feature type="binding site" evidence="16">
    <location>
        <position position="63"/>
    </location>
    <ligand>
        <name>[4Fe-4S] cluster</name>
        <dbReference type="ChEBI" id="CHEBI:49883"/>
        <note>4Fe-4S-S-AdoMet</note>
    </ligand>
</feature>
<dbReference type="CDD" id="cd01335">
    <property type="entry name" value="Radical_SAM"/>
    <property type="match status" value="1"/>
</dbReference>
<feature type="binding site" evidence="15">
    <location>
        <position position="50"/>
    </location>
    <ligand>
        <name>S-adenosyl-L-methionine</name>
        <dbReference type="ChEBI" id="CHEBI:59789"/>
        <label>1</label>
    </ligand>
</feature>
<feature type="binding site" evidence="15">
    <location>
        <position position="237"/>
    </location>
    <ligand>
        <name>S-adenosyl-L-methionine</name>
        <dbReference type="ChEBI" id="CHEBI:59789"/>
        <label>2</label>
    </ligand>
</feature>
<comment type="subunit">
    <text evidence="4">Monomer.</text>
</comment>
<comment type="catalytic activity">
    <reaction evidence="13 14">
        <text>coproporphyrinogen III + 2 S-adenosyl-L-methionine = protoporphyrinogen IX + 2 5'-deoxyadenosine + 2 L-methionine + 2 CO2</text>
        <dbReference type="Rhea" id="RHEA:15425"/>
        <dbReference type="ChEBI" id="CHEBI:16526"/>
        <dbReference type="ChEBI" id="CHEBI:17319"/>
        <dbReference type="ChEBI" id="CHEBI:57307"/>
        <dbReference type="ChEBI" id="CHEBI:57309"/>
        <dbReference type="ChEBI" id="CHEBI:57844"/>
        <dbReference type="ChEBI" id="CHEBI:59789"/>
        <dbReference type="EC" id="1.3.98.3"/>
    </reaction>
</comment>
<dbReference type="InterPro" id="IPR034505">
    <property type="entry name" value="Coproporphyrinogen-III_oxidase"/>
</dbReference>
<evidence type="ECO:0000256" key="10">
    <source>
        <dbReference type="ARBA" id="ARBA00023004"/>
    </source>
</evidence>
<keyword evidence="10 14" id="KW-0408">Iron</keyword>
<dbReference type="RefSeq" id="WP_115549896.1">
    <property type="nucleotide sequence ID" value="NZ_QRGP01000002.1"/>
</dbReference>
<dbReference type="InterPro" id="IPR058240">
    <property type="entry name" value="rSAM_sf"/>
</dbReference>
<evidence type="ECO:0000256" key="13">
    <source>
        <dbReference type="ARBA" id="ARBA00048321"/>
    </source>
</evidence>
<dbReference type="OrthoDB" id="9808022at2"/>
<keyword evidence="6 14" id="KW-0963">Cytoplasm</keyword>
<dbReference type="Pfam" id="PF04055">
    <property type="entry name" value="Radical_SAM"/>
    <property type="match status" value="1"/>
</dbReference>
<feature type="binding site" evidence="15">
    <location>
        <position position="178"/>
    </location>
    <ligand>
        <name>S-adenosyl-L-methionine</name>
        <dbReference type="ChEBI" id="CHEBI:59789"/>
        <label>2</label>
    </ligand>
</feature>
<feature type="binding site" evidence="15">
    <location>
        <position position="323"/>
    </location>
    <ligand>
        <name>S-adenosyl-L-methionine</name>
        <dbReference type="ChEBI" id="CHEBI:59789"/>
        <label>1</label>
    </ligand>
</feature>
<comment type="subcellular location">
    <subcellularLocation>
        <location evidence="1 14">Cytoplasm</location>
    </subcellularLocation>
</comment>
<feature type="binding site" evidence="16">
    <location>
        <position position="60"/>
    </location>
    <ligand>
        <name>[4Fe-4S] cluster</name>
        <dbReference type="ChEBI" id="CHEBI:49883"/>
        <note>4Fe-4S-S-AdoMet</note>
    </ligand>
</feature>
<feature type="binding site" evidence="15">
    <location>
        <begin position="62"/>
        <end position="64"/>
    </location>
    <ligand>
        <name>S-adenosyl-L-methionine</name>
        <dbReference type="ChEBI" id="CHEBI:59789"/>
        <label>2</label>
    </ligand>
</feature>
<keyword evidence="8 14" id="KW-0479">Metal-binding</keyword>
<comment type="caution">
    <text evidence="18">The sequence shown here is derived from an EMBL/GenBank/DDBJ whole genome shotgun (WGS) entry which is preliminary data.</text>
</comment>
<dbReference type="GO" id="GO:0046872">
    <property type="term" value="F:metal ion binding"/>
    <property type="evidence" value="ECO:0007669"/>
    <property type="project" value="UniProtKB-KW"/>
</dbReference>
<accession>A0A371B5G4</accession>
<dbReference type="PIRSF" id="PIRSF000167">
    <property type="entry name" value="HemN"/>
    <property type="match status" value="1"/>
</dbReference>
<dbReference type="SMART" id="SM00729">
    <property type="entry name" value="Elp3"/>
    <property type="match status" value="1"/>
</dbReference>
<dbReference type="Gene3D" id="1.10.10.920">
    <property type="match status" value="1"/>
</dbReference>
<dbReference type="AlphaFoldDB" id="A0A371B5G4"/>
<evidence type="ECO:0000256" key="1">
    <source>
        <dbReference type="ARBA" id="ARBA00004496"/>
    </source>
</evidence>
<comment type="similarity">
    <text evidence="3 14">Belongs to the anaerobic coproporphyrinogen-III oxidase family.</text>
</comment>
<dbReference type="EC" id="1.3.98.3" evidence="14"/>
<sequence>MWPYFPDLLARPVPRYTSYPPATQFTDKVNADAQAEALNSVVSGTPISLYAHIPYCQSICWYCGCNTGAAGRTQRLHAYLEALEAEMSLVAKLLGGRGKLQRIAFGGGSPNAIEPVAFVRLVDRLVTMFGGNSPDISIEIDPRAFTLEWAMTLAIAQVNRVSFGVQSFDAEIQAAIGRIQPVEMIETCMASLRARGIRSINFDLMYGLPYQTNESLLGTLDHVARMRPSRIALFGYAHLPHIFPRQKRIDAAALPGIEARFEQAAIGFERLVSEGYVPIGFDHFALPDDSLAIAAAEGKVRRNFQGFTDDQSDVLIGFGASAISQFPDRIIQNEKNPGVYRQIVGEHRLAGSRGLLRDANDRVRAARIEHLLCSGHADASCLLAEPASMASLHQLEERRLVVRDGSFIKLTEAGRPYARIVAALFDSSLPEVGAGSLAA</sequence>
<evidence type="ECO:0000256" key="3">
    <source>
        <dbReference type="ARBA" id="ARBA00005493"/>
    </source>
</evidence>
<dbReference type="UniPathway" id="UPA00251">
    <property type="reaction ID" value="UER00323"/>
</dbReference>
<protein>
    <recommendedName>
        <fullName evidence="14">Coproporphyrinogen-III oxidase</fullName>
        <ecNumber evidence="14">1.3.98.3</ecNumber>
    </recommendedName>
</protein>
<evidence type="ECO:0000256" key="12">
    <source>
        <dbReference type="ARBA" id="ARBA00023244"/>
    </source>
</evidence>
<dbReference type="GO" id="GO:0051539">
    <property type="term" value="F:4 iron, 4 sulfur cluster binding"/>
    <property type="evidence" value="ECO:0007669"/>
    <property type="project" value="UniProtKB-KW"/>
</dbReference>
<evidence type="ECO:0000256" key="14">
    <source>
        <dbReference type="PIRNR" id="PIRNR000167"/>
    </source>
</evidence>
<dbReference type="Proteomes" id="UP000263833">
    <property type="component" value="Unassembled WGS sequence"/>
</dbReference>
<dbReference type="GO" id="GO:0004109">
    <property type="term" value="F:coproporphyrinogen oxidase activity"/>
    <property type="evidence" value="ECO:0007669"/>
    <property type="project" value="InterPro"/>
</dbReference>
<keyword evidence="19" id="KW-1185">Reference proteome</keyword>
<feature type="binding site" evidence="15">
    <location>
        <position position="203"/>
    </location>
    <ligand>
        <name>S-adenosyl-L-methionine</name>
        <dbReference type="ChEBI" id="CHEBI:59789"/>
        <label>2</label>
    </ligand>
</feature>
<keyword evidence="12 14" id="KW-0627">Porphyrin biosynthesis</keyword>
<feature type="binding site" evidence="15">
    <location>
        <position position="107"/>
    </location>
    <ligand>
        <name>S-adenosyl-L-methionine</name>
        <dbReference type="ChEBI" id="CHEBI:59789"/>
        <label>1</label>
    </ligand>
</feature>
<dbReference type="PANTHER" id="PTHR13932:SF6">
    <property type="entry name" value="OXYGEN-INDEPENDENT COPROPORPHYRINOGEN III OXIDASE"/>
    <property type="match status" value="1"/>
</dbReference>
<comment type="cofactor">
    <cofactor evidence="14 16">
        <name>[4Fe-4S] cluster</name>
        <dbReference type="ChEBI" id="CHEBI:49883"/>
    </cofactor>
    <text evidence="14 16">Binds 1 [4Fe-4S] cluster. The cluster is coordinated with 3 cysteines and an exchangeable S-adenosyl-L-methionine.</text>
</comment>
<evidence type="ECO:0000256" key="4">
    <source>
        <dbReference type="ARBA" id="ARBA00011245"/>
    </source>
</evidence>
<evidence type="ECO:0000259" key="17">
    <source>
        <dbReference type="PROSITE" id="PS51918"/>
    </source>
</evidence>
<dbReference type="GO" id="GO:0006782">
    <property type="term" value="P:protoporphyrinogen IX biosynthetic process"/>
    <property type="evidence" value="ECO:0007669"/>
    <property type="project" value="UniProtKB-UniPathway"/>
</dbReference>
<dbReference type="PROSITE" id="PS51918">
    <property type="entry name" value="RADICAL_SAM"/>
    <property type="match status" value="1"/>
</dbReference>
<dbReference type="EMBL" id="QRGP01000002">
    <property type="protein sequence ID" value="RDV02794.1"/>
    <property type="molecule type" value="Genomic_DNA"/>
</dbReference>